<gene>
    <name evidence="1" type="ORF">ACI1P1_25765</name>
</gene>
<sequence>MQTPTAKELEYIVDSMSNEELMLKQCAAAASITTNPAVRSLCQAHVQTHEQHLHTLMNALHQGLNSANGQFNANQQQFTGMTQQH</sequence>
<proteinExistence type="predicted"/>
<comment type="caution">
    <text evidence="1">The sequence shown here is derived from an EMBL/GenBank/DDBJ whole genome shotgun (WGS) entry which is preliminary data.</text>
</comment>
<organism evidence="1 2">
    <name type="scientific">Paenibacillus mesotrionivorans</name>
    <dbReference type="NCBI Taxonomy" id="3160968"/>
    <lineage>
        <taxon>Bacteria</taxon>
        <taxon>Bacillati</taxon>
        <taxon>Bacillota</taxon>
        <taxon>Bacilli</taxon>
        <taxon>Bacillales</taxon>
        <taxon>Paenibacillaceae</taxon>
        <taxon>Paenibacillus</taxon>
    </lineage>
</organism>
<reference evidence="1" key="1">
    <citation type="submission" date="2024-12" db="EMBL/GenBank/DDBJ databases">
        <authorList>
            <person name="Wu N."/>
        </authorList>
    </citation>
    <scope>NUCLEOTIDE SEQUENCE</scope>
    <source>
        <strain evidence="1">P15</strain>
    </source>
</reference>
<dbReference type="EMBL" id="JBJURJ010000021">
    <property type="protein sequence ID" value="MFM9331711.1"/>
    <property type="molecule type" value="Genomic_DNA"/>
</dbReference>
<dbReference type="Proteomes" id="UP001631969">
    <property type="component" value="Unassembled WGS sequence"/>
</dbReference>
<name>A0ACC7P6W9_9BACL</name>
<accession>A0ACC7P6W9</accession>
<evidence type="ECO:0000313" key="2">
    <source>
        <dbReference type="Proteomes" id="UP001631969"/>
    </source>
</evidence>
<keyword evidence="2" id="KW-1185">Reference proteome</keyword>
<protein>
    <submittedName>
        <fullName evidence="1">Uncharacterized protein</fullName>
    </submittedName>
</protein>
<evidence type="ECO:0000313" key="1">
    <source>
        <dbReference type="EMBL" id="MFM9331711.1"/>
    </source>
</evidence>